<dbReference type="GO" id="GO:0016020">
    <property type="term" value="C:membrane"/>
    <property type="evidence" value="ECO:0007669"/>
    <property type="project" value="GOC"/>
</dbReference>
<dbReference type="PANTHER" id="PTHR32385:SF23">
    <property type="entry name" value="NUCLEOTIDE-DIPHOSPHO-SUGAR TRANSFERASE"/>
    <property type="match status" value="1"/>
</dbReference>
<dbReference type="GO" id="GO:0051999">
    <property type="term" value="P:mannosyl-inositol phosphorylceramide biosynthetic process"/>
    <property type="evidence" value="ECO:0007669"/>
    <property type="project" value="TreeGrafter"/>
</dbReference>
<keyword evidence="2" id="KW-1133">Transmembrane helix</keyword>
<organism evidence="3 4">
    <name type="scientific">Macrostomum lignano</name>
    <dbReference type="NCBI Taxonomy" id="282301"/>
    <lineage>
        <taxon>Eukaryota</taxon>
        <taxon>Metazoa</taxon>
        <taxon>Spiralia</taxon>
        <taxon>Lophotrochozoa</taxon>
        <taxon>Platyhelminthes</taxon>
        <taxon>Rhabditophora</taxon>
        <taxon>Macrostomorpha</taxon>
        <taxon>Macrostomida</taxon>
        <taxon>Macrostomidae</taxon>
        <taxon>Macrostomum</taxon>
    </lineage>
</organism>
<keyword evidence="3" id="KW-1185">Reference proteome</keyword>
<sequence length="232" mass="26311">ITISTLPIMPCRHQLFSLLVAGMVAFTLIFLLLVQSQHQRKPLLQPQQLADFIPQLLGQSPTLFTSRGAMPTKSLTDLRPGALAGCPASQPGTIGSDEDNLLLVRDKAPDFLDHYLRYTQSIQRADSVRYLYLYHYGGLYTDLDNECLQPFEHVLFSQPFNYSHTRQAASRINKSIADYQSLSNCGVLLISMRRSGRPGRRPYVENSLMFARRRGHPFWLTVLEAMAERARL</sequence>
<dbReference type="PANTHER" id="PTHR32385">
    <property type="entry name" value="MANNOSYL PHOSPHORYLINOSITOL CERAMIDE SYNTHASE"/>
    <property type="match status" value="1"/>
</dbReference>
<keyword evidence="1" id="KW-0808">Transferase</keyword>
<dbReference type="Proteomes" id="UP000095280">
    <property type="component" value="Unplaced"/>
</dbReference>
<dbReference type="InterPro" id="IPR051706">
    <property type="entry name" value="Glycosyltransferase_domain"/>
</dbReference>
<dbReference type="WBParaSite" id="maker-uti_cns_0007783-snap-gene-0.6-mRNA-1">
    <property type="protein sequence ID" value="maker-uti_cns_0007783-snap-gene-0.6-mRNA-1"/>
    <property type="gene ID" value="maker-uti_cns_0007783-snap-gene-0.6"/>
</dbReference>
<feature type="transmembrane region" description="Helical" evidence="2">
    <location>
        <begin position="15"/>
        <end position="34"/>
    </location>
</feature>
<evidence type="ECO:0000313" key="4">
    <source>
        <dbReference type="WBParaSite" id="maker-uti_cns_0007783-snap-gene-0.6-mRNA-1"/>
    </source>
</evidence>
<dbReference type="InterPro" id="IPR007577">
    <property type="entry name" value="GlycoTrfase_DXD_sugar-bd_CS"/>
</dbReference>
<protein>
    <submittedName>
        <fullName evidence="4">DUF5672 domain-containing protein</fullName>
    </submittedName>
</protein>
<dbReference type="AlphaFoldDB" id="A0A1I8HTJ5"/>
<dbReference type="Pfam" id="PF04488">
    <property type="entry name" value="Gly_transf_sug"/>
    <property type="match status" value="1"/>
</dbReference>
<dbReference type="Gene3D" id="3.90.550.20">
    <property type="match status" value="1"/>
</dbReference>
<dbReference type="InterPro" id="IPR029044">
    <property type="entry name" value="Nucleotide-diphossugar_trans"/>
</dbReference>
<evidence type="ECO:0000313" key="3">
    <source>
        <dbReference type="Proteomes" id="UP000095280"/>
    </source>
</evidence>
<dbReference type="SUPFAM" id="SSF53448">
    <property type="entry name" value="Nucleotide-diphospho-sugar transferases"/>
    <property type="match status" value="1"/>
</dbReference>
<accession>A0A1I8HTJ5</accession>
<evidence type="ECO:0000256" key="2">
    <source>
        <dbReference type="SAM" id="Phobius"/>
    </source>
</evidence>
<keyword evidence="2" id="KW-0812">Transmembrane</keyword>
<name>A0A1I8HTJ5_9PLAT</name>
<proteinExistence type="predicted"/>
<reference evidence="4" key="1">
    <citation type="submission" date="2016-11" db="UniProtKB">
        <authorList>
            <consortium name="WormBaseParasite"/>
        </authorList>
    </citation>
    <scope>IDENTIFICATION</scope>
</reference>
<keyword evidence="2" id="KW-0472">Membrane</keyword>
<evidence type="ECO:0000256" key="1">
    <source>
        <dbReference type="ARBA" id="ARBA00022679"/>
    </source>
</evidence>
<dbReference type="GO" id="GO:0000030">
    <property type="term" value="F:mannosyltransferase activity"/>
    <property type="evidence" value="ECO:0007669"/>
    <property type="project" value="TreeGrafter"/>
</dbReference>